<dbReference type="InterPro" id="IPR002645">
    <property type="entry name" value="STAS_dom"/>
</dbReference>
<organism evidence="7 8">
    <name type="scientific">Ulvibacter litoralis</name>
    <dbReference type="NCBI Taxonomy" id="227084"/>
    <lineage>
        <taxon>Bacteria</taxon>
        <taxon>Pseudomonadati</taxon>
        <taxon>Bacteroidota</taxon>
        <taxon>Flavobacteriia</taxon>
        <taxon>Flavobacteriales</taxon>
        <taxon>Flavobacteriaceae</taxon>
        <taxon>Ulvibacter</taxon>
    </lineage>
</organism>
<gene>
    <name evidence="7" type="ORF">SAMN05421855_101978</name>
</gene>
<evidence type="ECO:0000256" key="5">
    <source>
        <dbReference type="SAM" id="Phobius"/>
    </source>
</evidence>
<feature type="transmembrane region" description="Helical" evidence="5">
    <location>
        <begin position="404"/>
        <end position="424"/>
    </location>
</feature>
<dbReference type="PROSITE" id="PS50801">
    <property type="entry name" value="STAS"/>
    <property type="match status" value="1"/>
</dbReference>
<dbReference type="GO" id="GO:0055085">
    <property type="term" value="P:transmembrane transport"/>
    <property type="evidence" value="ECO:0007669"/>
    <property type="project" value="InterPro"/>
</dbReference>
<evidence type="ECO:0000256" key="4">
    <source>
        <dbReference type="ARBA" id="ARBA00023136"/>
    </source>
</evidence>
<name>A0A1G7DIB2_9FLAO</name>
<evidence type="ECO:0000256" key="3">
    <source>
        <dbReference type="ARBA" id="ARBA00022989"/>
    </source>
</evidence>
<sequence>MMKDIFSNFRGNLFGGITAGIVALPLALAFGVQSGLGPDAGLYGAIFIGFFASLFGGTNTQISGPTAPMTAVSMVVIAGIIAANNGSVEQALPYILLVFLMAGIFQIVLGLVGVGKYIKYIPYPVVSGFMTAIGVIILITQVLPLVGYYAKDDVAFINEFKPQAEEVLLDKILKDEAGEGILVLEDFKETVRRAESISEEEILAEAVTLAKAESSGVIGAVKSAPRAFSNINWLELILALLTIAIIYGFKRITTVVPSTLVALLVVSCGAYFLKLEYLPIEQIPGGFPMPNLSMFSEFSFGQISPYVFTALTLSFLGAIDSLLTSVVADNMTKTKHKPNKELIGQGIGNSFAALFGGIPGAGATIRTVVNINSGGTTKLSGMVAALFLLVVLLALGPVASQIPAAVLAGILITVGIGVMDYRGLKAIPNMPKSEIAIMLVVLLLSVFWNLVYAVGIGLIMASLIFMKKIGDASASKSKIVPLLDADELSMSWNDEINFPKTLKEEVFIKRLEGPLFFGNTSDFQELAGSIPETATHLVIRMGKVPYMDQSGLYAMEEILLRLSQKGVTTLIVGLQSQPRIMMENIDIIPDLVAKECIFKTFNTAMIYINENVKDIVS</sequence>
<keyword evidence="4 5" id="KW-0472">Membrane</keyword>
<feature type="transmembrane region" description="Helical" evidence="5">
    <location>
        <begin position="69"/>
        <end position="88"/>
    </location>
</feature>
<proteinExistence type="predicted"/>
<protein>
    <submittedName>
        <fullName evidence="7">Sulfate permease, SulP family</fullName>
    </submittedName>
</protein>
<keyword evidence="3 5" id="KW-1133">Transmembrane helix</keyword>
<dbReference type="AlphaFoldDB" id="A0A1G7DIB2"/>
<dbReference type="GO" id="GO:0016020">
    <property type="term" value="C:membrane"/>
    <property type="evidence" value="ECO:0007669"/>
    <property type="project" value="UniProtKB-SubCell"/>
</dbReference>
<accession>A0A1G7DIB2</accession>
<feature type="transmembrane region" description="Helical" evidence="5">
    <location>
        <begin position="436"/>
        <end position="466"/>
    </location>
</feature>
<evidence type="ECO:0000313" key="7">
    <source>
        <dbReference type="EMBL" id="SDE50826.1"/>
    </source>
</evidence>
<feature type="transmembrane region" description="Helical" evidence="5">
    <location>
        <begin position="126"/>
        <end position="150"/>
    </location>
</feature>
<feature type="transmembrane region" description="Helical" evidence="5">
    <location>
        <begin position="40"/>
        <end position="57"/>
    </location>
</feature>
<feature type="domain" description="STAS" evidence="6">
    <location>
        <begin position="496"/>
        <end position="608"/>
    </location>
</feature>
<dbReference type="InterPro" id="IPR001902">
    <property type="entry name" value="SLC26A/SulP_fam"/>
</dbReference>
<feature type="transmembrane region" description="Helical" evidence="5">
    <location>
        <begin position="303"/>
        <end position="328"/>
    </location>
</feature>
<dbReference type="SUPFAM" id="SSF52091">
    <property type="entry name" value="SpoIIaa-like"/>
    <property type="match status" value="1"/>
</dbReference>
<dbReference type="EMBL" id="FNBA01000001">
    <property type="protein sequence ID" value="SDE50826.1"/>
    <property type="molecule type" value="Genomic_DNA"/>
</dbReference>
<comment type="subcellular location">
    <subcellularLocation>
        <location evidence="1">Membrane</location>
        <topology evidence="1">Multi-pass membrane protein</topology>
    </subcellularLocation>
</comment>
<evidence type="ECO:0000256" key="1">
    <source>
        <dbReference type="ARBA" id="ARBA00004141"/>
    </source>
</evidence>
<dbReference type="CDD" id="cd07042">
    <property type="entry name" value="STAS_SulP_like_sulfate_transporter"/>
    <property type="match status" value="1"/>
</dbReference>
<dbReference type="PANTHER" id="PTHR11814">
    <property type="entry name" value="SULFATE TRANSPORTER"/>
    <property type="match status" value="1"/>
</dbReference>
<dbReference type="Gene3D" id="3.30.750.24">
    <property type="entry name" value="STAS domain"/>
    <property type="match status" value="1"/>
</dbReference>
<evidence type="ECO:0000313" key="8">
    <source>
        <dbReference type="Proteomes" id="UP000199321"/>
    </source>
</evidence>
<feature type="transmembrane region" description="Helical" evidence="5">
    <location>
        <begin position="231"/>
        <end position="249"/>
    </location>
</feature>
<keyword evidence="8" id="KW-1185">Reference proteome</keyword>
<feature type="transmembrane region" description="Helical" evidence="5">
    <location>
        <begin position="94"/>
        <end position="114"/>
    </location>
</feature>
<feature type="transmembrane region" description="Helical" evidence="5">
    <location>
        <begin position="256"/>
        <end position="273"/>
    </location>
</feature>
<evidence type="ECO:0000259" key="6">
    <source>
        <dbReference type="PROSITE" id="PS50801"/>
    </source>
</evidence>
<dbReference type="STRING" id="227084.SAMN05421855_101978"/>
<keyword evidence="2 5" id="KW-0812">Transmembrane</keyword>
<evidence type="ECO:0000256" key="2">
    <source>
        <dbReference type="ARBA" id="ARBA00022692"/>
    </source>
</evidence>
<reference evidence="7 8" key="1">
    <citation type="submission" date="2016-10" db="EMBL/GenBank/DDBJ databases">
        <authorList>
            <person name="de Groot N.N."/>
        </authorList>
    </citation>
    <scope>NUCLEOTIDE SEQUENCE [LARGE SCALE GENOMIC DNA]</scope>
    <source>
        <strain evidence="7 8">DSM 16195</strain>
    </source>
</reference>
<dbReference type="InterPro" id="IPR036513">
    <property type="entry name" value="STAS_dom_sf"/>
</dbReference>
<dbReference type="InterPro" id="IPR011547">
    <property type="entry name" value="SLC26A/SulP_dom"/>
</dbReference>
<dbReference type="Pfam" id="PF00916">
    <property type="entry name" value="Sulfate_transp"/>
    <property type="match status" value="2"/>
</dbReference>
<dbReference type="Proteomes" id="UP000199321">
    <property type="component" value="Unassembled WGS sequence"/>
</dbReference>
<dbReference type="Pfam" id="PF01740">
    <property type="entry name" value="STAS"/>
    <property type="match status" value="1"/>
</dbReference>